<dbReference type="RefSeq" id="WP_221979276.1">
    <property type="nucleotide sequence ID" value="NZ_JAAXQQ010000004.1"/>
</dbReference>
<dbReference type="InterPro" id="IPR000843">
    <property type="entry name" value="HTH_LacI"/>
</dbReference>
<protein>
    <submittedName>
        <fullName evidence="5">LacI family transcriptional regulator</fullName>
    </submittedName>
</protein>
<dbReference type="SUPFAM" id="SSF53822">
    <property type="entry name" value="Periplasmic binding protein-like I"/>
    <property type="match status" value="1"/>
</dbReference>
<dbReference type="PANTHER" id="PTHR30146">
    <property type="entry name" value="LACI-RELATED TRANSCRIPTIONAL REPRESSOR"/>
    <property type="match status" value="1"/>
</dbReference>
<dbReference type="CDD" id="cd06267">
    <property type="entry name" value="PBP1_LacI_sugar_binding-like"/>
    <property type="match status" value="1"/>
</dbReference>
<keyword evidence="3" id="KW-0804">Transcription</keyword>
<dbReference type="Pfam" id="PF00356">
    <property type="entry name" value="LacI"/>
    <property type="match status" value="1"/>
</dbReference>
<reference evidence="5" key="1">
    <citation type="submission" date="2020-04" db="EMBL/GenBank/DDBJ databases">
        <title>Global-level population genomics supports evidence of horizontal gene transfer on evolution of Rhizobia in Lentils.</title>
        <authorList>
            <person name="Gai Y."/>
            <person name="Cook D."/>
            <person name="Riely B."/>
        </authorList>
    </citation>
    <scope>NUCLEOTIDE SEQUENCE</scope>
    <source>
        <strain evidence="5">TLR9</strain>
    </source>
</reference>
<evidence type="ECO:0000256" key="3">
    <source>
        <dbReference type="ARBA" id="ARBA00023163"/>
    </source>
</evidence>
<dbReference type="Proteomes" id="UP000758022">
    <property type="component" value="Unassembled WGS sequence"/>
</dbReference>
<name>A0AB35FFY6_9HYPH</name>
<dbReference type="EMBL" id="JAAXQQ010000004">
    <property type="protein sequence ID" value="MBY3064705.1"/>
    <property type="molecule type" value="Genomic_DNA"/>
</dbReference>
<accession>A0AB35FFY6</accession>
<dbReference type="SUPFAM" id="SSF47413">
    <property type="entry name" value="lambda repressor-like DNA-binding domains"/>
    <property type="match status" value="1"/>
</dbReference>
<evidence type="ECO:0000313" key="5">
    <source>
        <dbReference type="EMBL" id="MBY3064705.1"/>
    </source>
</evidence>
<dbReference type="InterPro" id="IPR010982">
    <property type="entry name" value="Lambda_DNA-bd_dom_sf"/>
</dbReference>
<keyword evidence="1" id="KW-0805">Transcription regulation</keyword>
<dbReference type="InterPro" id="IPR028082">
    <property type="entry name" value="Peripla_BP_I"/>
</dbReference>
<dbReference type="PROSITE" id="PS50932">
    <property type="entry name" value="HTH_LACI_2"/>
    <property type="match status" value="1"/>
</dbReference>
<comment type="caution">
    <text evidence="5">The sequence shown here is derived from an EMBL/GenBank/DDBJ whole genome shotgun (WGS) entry which is preliminary data.</text>
</comment>
<dbReference type="PANTHER" id="PTHR30146:SF109">
    <property type="entry name" value="HTH-TYPE TRANSCRIPTIONAL REGULATOR GALS"/>
    <property type="match status" value="1"/>
</dbReference>
<evidence type="ECO:0000313" key="6">
    <source>
        <dbReference type="Proteomes" id="UP000758022"/>
    </source>
</evidence>
<dbReference type="Gene3D" id="1.10.260.40">
    <property type="entry name" value="lambda repressor-like DNA-binding domains"/>
    <property type="match status" value="1"/>
</dbReference>
<evidence type="ECO:0000256" key="2">
    <source>
        <dbReference type="ARBA" id="ARBA00023125"/>
    </source>
</evidence>
<organism evidence="5 6">
    <name type="scientific">Rhizobium laguerreae</name>
    <dbReference type="NCBI Taxonomy" id="1076926"/>
    <lineage>
        <taxon>Bacteria</taxon>
        <taxon>Pseudomonadati</taxon>
        <taxon>Pseudomonadota</taxon>
        <taxon>Alphaproteobacteria</taxon>
        <taxon>Hyphomicrobiales</taxon>
        <taxon>Rhizobiaceae</taxon>
        <taxon>Rhizobium/Agrobacterium group</taxon>
        <taxon>Rhizobium</taxon>
    </lineage>
</organism>
<dbReference type="AlphaFoldDB" id="A0AB35FFY6"/>
<proteinExistence type="predicted"/>
<evidence type="ECO:0000259" key="4">
    <source>
        <dbReference type="PROSITE" id="PS50932"/>
    </source>
</evidence>
<dbReference type="GO" id="GO:0000976">
    <property type="term" value="F:transcription cis-regulatory region binding"/>
    <property type="evidence" value="ECO:0007669"/>
    <property type="project" value="TreeGrafter"/>
</dbReference>
<dbReference type="InterPro" id="IPR046335">
    <property type="entry name" value="LacI/GalR-like_sensor"/>
</dbReference>
<dbReference type="SMART" id="SM00354">
    <property type="entry name" value="HTH_LACI"/>
    <property type="match status" value="1"/>
</dbReference>
<dbReference type="Gene3D" id="3.40.50.2300">
    <property type="match status" value="2"/>
</dbReference>
<sequence length="347" mass="38358">MTTIKDVAQAAGVSTSTVSLTFASPDRVSPGTAERIWKAADALGYRPNPLAQNLKRGRSRMIGVLVGDISSPFFGRFLKVVEKRVWERDYLMIVADTDGDPARELDLLEQFDSQRIAGILLSPHGGGVEYGQRLTNFQTPIVTVDHRSRDAALDYVGSDSRMAARMLTDHMINMGHRRIAQITGPIQLYTASERLQGYLEAYHAAGMHVDDSLIVDGRYQDTESYAQTMRLMTRPDRPTAVLAASNMMALGALQAIQELGYSCPRDVSLATIDDIPWSSVIKPRLTTVLQDIETIAKISADYLLDRIETLGPKKIPPRETILMPRLSLGTSTTPPQIEVVQTERSSR</sequence>
<feature type="domain" description="HTH lacI-type" evidence="4">
    <location>
        <begin position="2"/>
        <end position="56"/>
    </location>
</feature>
<keyword evidence="2" id="KW-0238">DNA-binding</keyword>
<gene>
    <name evidence="5" type="ORF">HFO74_14885</name>
</gene>
<dbReference type="GO" id="GO:0003700">
    <property type="term" value="F:DNA-binding transcription factor activity"/>
    <property type="evidence" value="ECO:0007669"/>
    <property type="project" value="TreeGrafter"/>
</dbReference>
<dbReference type="Pfam" id="PF13377">
    <property type="entry name" value="Peripla_BP_3"/>
    <property type="match status" value="1"/>
</dbReference>
<evidence type="ECO:0000256" key="1">
    <source>
        <dbReference type="ARBA" id="ARBA00023015"/>
    </source>
</evidence>
<dbReference type="CDD" id="cd01392">
    <property type="entry name" value="HTH_LacI"/>
    <property type="match status" value="1"/>
</dbReference>